<comment type="similarity">
    <text evidence="1">Belongs to the UPF0065 (bug) family.</text>
</comment>
<accession>A0A5P2HD60</accession>
<dbReference type="OrthoDB" id="8835413at2"/>
<evidence type="ECO:0000256" key="2">
    <source>
        <dbReference type="SAM" id="SignalP"/>
    </source>
</evidence>
<dbReference type="Gene3D" id="3.40.190.150">
    <property type="entry name" value="Bordetella uptake gene, domain 1"/>
    <property type="match status" value="1"/>
</dbReference>
<feature type="signal peptide" evidence="2">
    <location>
        <begin position="1"/>
        <end position="23"/>
    </location>
</feature>
<dbReference type="PANTHER" id="PTHR42928">
    <property type="entry name" value="TRICARBOXYLATE-BINDING PROTEIN"/>
    <property type="match status" value="1"/>
</dbReference>
<dbReference type="InterPro" id="IPR005064">
    <property type="entry name" value="BUG"/>
</dbReference>
<sequence length="324" mass="34019">MLQKFTVLMVMLGAAIGVTPAAAEPTYPDKPIRLIVPQPPGGANDNLARIVSDRLSPRIKQAVVVDNRPGAGITVGTSIAAKSPADGYTMLMVNSIMFSASPSLYKNIPYDPVGDFLPVASLGVGAYALVVAESFPAQNFADFVKLMKANPGKYNYSSSGIGSTPHLITEMLKRAAGFEATHVPYKGGGPSIVALMGGEISFTVESTSTIEPHVRAGKLRVLAVTSNQRLATYPDVPTVAESGIPGFEVTALYSLAVPKGTPQAAVDKLGKEVALVVSSPEVGKAFDKQGVQAVSLPADQVQARTRSEVANWSRIVREANIKAE</sequence>
<keyword evidence="2" id="KW-0732">Signal</keyword>
<dbReference type="RefSeq" id="WP_150375070.1">
    <property type="nucleotide sequence ID" value="NZ_CP044067.1"/>
</dbReference>
<dbReference type="AlphaFoldDB" id="A0A5P2HD60"/>
<evidence type="ECO:0000313" key="4">
    <source>
        <dbReference type="Proteomes" id="UP000322822"/>
    </source>
</evidence>
<name>A0A5P2HD60_9BURK</name>
<feature type="chain" id="PRO_5024986090" evidence="2">
    <location>
        <begin position="24"/>
        <end position="324"/>
    </location>
</feature>
<evidence type="ECO:0000313" key="3">
    <source>
        <dbReference type="EMBL" id="QET05010.1"/>
    </source>
</evidence>
<dbReference type="Gene3D" id="3.40.190.10">
    <property type="entry name" value="Periplasmic binding protein-like II"/>
    <property type="match status" value="1"/>
</dbReference>
<protein>
    <submittedName>
        <fullName evidence="3">Tripartite tricarboxylate transporter substrate binding protein</fullName>
    </submittedName>
</protein>
<evidence type="ECO:0000256" key="1">
    <source>
        <dbReference type="ARBA" id="ARBA00006987"/>
    </source>
</evidence>
<dbReference type="InterPro" id="IPR042100">
    <property type="entry name" value="Bug_dom1"/>
</dbReference>
<dbReference type="EMBL" id="CP044067">
    <property type="protein sequence ID" value="QET05010.1"/>
    <property type="molecule type" value="Genomic_DNA"/>
</dbReference>
<dbReference type="SUPFAM" id="SSF53850">
    <property type="entry name" value="Periplasmic binding protein-like II"/>
    <property type="match status" value="1"/>
</dbReference>
<dbReference type="CDD" id="cd13578">
    <property type="entry name" value="PBP2_Bug27"/>
    <property type="match status" value="1"/>
</dbReference>
<dbReference type="Proteomes" id="UP000322822">
    <property type="component" value="Chromosome 2"/>
</dbReference>
<dbReference type="PANTHER" id="PTHR42928:SF5">
    <property type="entry name" value="BLR1237 PROTEIN"/>
    <property type="match status" value="1"/>
</dbReference>
<organism evidence="3 4">
    <name type="scientific">Cupriavidus pauculus</name>
    <dbReference type="NCBI Taxonomy" id="82633"/>
    <lineage>
        <taxon>Bacteria</taxon>
        <taxon>Pseudomonadati</taxon>
        <taxon>Pseudomonadota</taxon>
        <taxon>Betaproteobacteria</taxon>
        <taxon>Burkholderiales</taxon>
        <taxon>Burkholderiaceae</taxon>
        <taxon>Cupriavidus</taxon>
    </lineage>
</organism>
<proteinExistence type="inferred from homology"/>
<dbReference type="Pfam" id="PF03401">
    <property type="entry name" value="TctC"/>
    <property type="match status" value="1"/>
</dbReference>
<reference evidence="3 4" key="1">
    <citation type="submission" date="2019-09" db="EMBL/GenBank/DDBJ databases">
        <title>FDA dAtabase for Regulatory Grade micrObial Sequences (FDA-ARGOS): Supporting development and validation of Infectious Disease Dx tests.</title>
        <authorList>
            <person name="Sciortino C."/>
            <person name="Tallon L."/>
            <person name="Sadzewicz L."/>
            <person name="Vavikolanu K."/>
            <person name="Mehta A."/>
            <person name="Aluvathingal J."/>
            <person name="Nadendla S."/>
            <person name="Nandy P."/>
            <person name="Geyer C."/>
            <person name="Yan Y."/>
            <person name="Sichtig H."/>
        </authorList>
    </citation>
    <scope>NUCLEOTIDE SEQUENCE [LARGE SCALE GENOMIC DNA]</scope>
    <source>
        <strain evidence="3 4">FDAARGOS_664</strain>
    </source>
</reference>
<gene>
    <name evidence="3" type="ORF">FOB72_23415</name>
</gene>
<dbReference type="PIRSF" id="PIRSF017082">
    <property type="entry name" value="YflP"/>
    <property type="match status" value="1"/>
</dbReference>